<feature type="compositionally biased region" description="Low complexity" evidence="3">
    <location>
        <begin position="74"/>
        <end position="89"/>
    </location>
</feature>
<dbReference type="EMBL" id="CP136890">
    <property type="protein sequence ID" value="WOK95360.1"/>
    <property type="molecule type" value="Genomic_DNA"/>
</dbReference>
<dbReference type="SMART" id="SM00184">
    <property type="entry name" value="RING"/>
    <property type="match status" value="1"/>
</dbReference>
<dbReference type="PANTHER" id="PTHR47344:SF1">
    <property type="entry name" value="RING ZINC FINGER PROTEIN-RELATED"/>
    <property type="match status" value="1"/>
</dbReference>
<dbReference type="PROSITE" id="PS50089">
    <property type="entry name" value="ZF_RING_2"/>
    <property type="match status" value="1"/>
</dbReference>
<dbReference type="Gene3D" id="3.30.40.10">
    <property type="entry name" value="Zinc/RING finger domain, C3HC4 (zinc finger)"/>
    <property type="match status" value="1"/>
</dbReference>
<gene>
    <name evidence="5" type="ORF">Cni_G04067</name>
</gene>
<evidence type="ECO:0000256" key="3">
    <source>
        <dbReference type="SAM" id="MobiDB-lite"/>
    </source>
</evidence>
<evidence type="ECO:0000259" key="4">
    <source>
        <dbReference type="PROSITE" id="PS50089"/>
    </source>
</evidence>
<evidence type="ECO:0000256" key="2">
    <source>
        <dbReference type="SAM" id="Coils"/>
    </source>
</evidence>
<feature type="coiled-coil region" evidence="2">
    <location>
        <begin position="251"/>
        <end position="292"/>
    </location>
</feature>
<dbReference type="PANTHER" id="PTHR47344">
    <property type="entry name" value="RING ZINC FINGER PROTEIN-RELATED"/>
    <property type="match status" value="1"/>
</dbReference>
<feature type="region of interest" description="Disordered" evidence="3">
    <location>
        <begin position="74"/>
        <end position="101"/>
    </location>
</feature>
<keyword evidence="6" id="KW-1185">Reference proteome</keyword>
<accession>A0AAQ3JW72</accession>
<protein>
    <recommendedName>
        <fullName evidence="4">RING-type domain-containing protein</fullName>
    </recommendedName>
</protein>
<proteinExistence type="predicted"/>
<keyword evidence="1" id="KW-0479">Metal-binding</keyword>
<keyword evidence="1" id="KW-0863">Zinc-finger</keyword>
<feature type="domain" description="RING-type" evidence="4">
    <location>
        <begin position="12"/>
        <end position="60"/>
    </location>
</feature>
<evidence type="ECO:0000313" key="5">
    <source>
        <dbReference type="EMBL" id="WOK95360.1"/>
    </source>
</evidence>
<evidence type="ECO:0000256" key="1">
    <source>
        <dbReference type="PROSITE-ProRule" id="PRU00175"/>
    </source>
</evidence>
<sequence length="567" mass="63354">MSPGTSIQKPICTICYEDLKPLVEHIQSIPICGHVFHELCLQQWLEYCPAGRKPTCPVCKQSCPHDRPTRLYFQSTGDSSATQTTTTSSDSEHPSSGPDAEALAAEVRRLELKISSLTTNLETQQTHIKKLNDEVCVWKELAKKEEIKREELMKDKECIEQYLRVKIDELNRKSSECMKLEERSLGLAKELAVLKLATDLNLGEEEIMKFASIGHGHNSENAVAVLRRSLVLRNKNYKELMVQCNVLGRAETRSRHNLEKANEKIRKLKTRLVELEKALERKENDILRDLKTSRKHKSERFDFIQNVEDFSAENQTEKIVQSVAEPKEAVCPSDNGHHTIGSFGDSELHGGLGSPACKNNNCTIDVGDDDSFFDKDEDALKPCPNLHEGLNPLFGLKRRSELYNSANNLKSSCEQDFSSYPKREAYSNYAQNNVAGGSWSPCIPTMNKTMNMDDHEQRNQISSTWEKEVLAIGSITKKAPLADHGVEFEAHDPASGPGEQSFHGVIGANGSNRNVGKWNRQVCNGSSSPFGMQGSKSSGDLIAVGADGRGGRIKILRPHNHFMVCEY</sequence>
<dbReference type="GO" id="GO:0008270">
    <property type="term" value="F:zinc ion binding"/>
    <property type="evidence" value="ECO:0007669"/>
    <property type="project" value="UniProtKB-KW"/>
</dbReference>
<dbReference type="AlphaFoldDB" id="A0AAQ3JW72"/>
<dbReference type="InterPro" id="IPR013083">
    <property type="entry name" value="Znf_RING/FYVE/PHD"/>
</dbReference>
<evidence type="ECO:0000313" key="6">
    <source>
        <dbReference type="Proteomes" id="UP001327560"/>
    </source>
</evidence>
<dbReference type="Pfam" id="PF13639">
    <property type="entry name" value="zf-RING_2"/>
    <property type="match status" value="1"/>
</dbReference>
<dbReference type="SUPFAM" id="SSF57850">
    <property type="entry name" value="RING/U-box"/>
    <property type="match status" value="1"/>
</dbReference>
<organism evidence="5 6">
    <name type="scientific">Canna indica</name>
    <name type="common">Indian-shot</name>
    <dbReference type="NCBI Taxonomy" id="4628"/>
    <lineage>
        <taxon>Eukaryota</taxon>
        <taxon>Viridiplantae</taxon>
        <taxon>Streptophyta</taxon>
        <taxon>Embryophyta</taxon>
        <taxon>Tracheophyta</taxon>
        <taxon>Spermatophyta</taxon>
        <taxon>Magnoliopsida</taxon>
        <taxon>Liliopsida</taxon>
        <taxon>Zingiberales</taxon>
        <taxon>Cannaceae</taxon>
        <taxon>Canna</taxon>
    </lineage>
</organism>
<dbReference type="InterPro" id="IPR001841">
    <property type="entry name" value="Znf_RING"/>
</dbReference>
<dbReference type="Proteomes" id="UP001327560">
    <property type="component" value="Chromosome 1"/>
</dbReference>
<keyword evidence="2" id="KW-0175">Coiled coil</keyword>
<keyword evidence="1" id="KW-0862">Zinc</keyword>
<dbReference type="CDD" id="cd16448">
    <property type="entry name" value="RING-H2"/>
    <property type="match status" value="1"/>
</dbReference>
<name>A0AAQ3JW72_9LILI</name>
<reference evidence="5 6" key="1">
    <citation type="submission" date="2023-10" db="EMBL/GenBank/DDBJ databases">
        <title>Chromosome-scale genome assembly provides insights into flower coloration mechanisms of Canna indica.</title>
        <authorList>
            <person name="Li C."/>
        </authorList>
    </citation>
    <scope>NUCLEOTIDE SEQUENCE [LARGE SCALE GENOMIC DNA]</scope>
    <source>
        <tissue evidence="5">Flower</tissue>
    </source>
</reference>